<dbReference type="OrthoDB" id="1021775at2759"/>
<dbReference type="Pfam" id="PF01477">
    <property type="entry name" value="PLAT"/>
    <property type="match status" value="1"/>
</dbReference>
<evidence type="ECO:0000259" key="3">
    <source>
        <dbReference type="PROSITE" id="PS50095"/>
    </source>
</evidence>
<dbReference type="AlphaFoldDB" id="A0A9Q1JU08"/>
<comment type="caution">
    <text evidence="1">Lacks conserved residue(s) required for the propagation of feature annotation.</text>
</comment>
<dbReference type="PROSITE" id="PS50095">
    <property type="entry name" value="PLAT"/>
    <property type="match status" value="1"/>
</dbReference>
<dbReference type="InterPro" id="IPR001024">
    <property type="entry name" value="PLAT/LH2_dom"/>
</dbReference>
<feature type="chain" id="PRO_5040205589" description="PLAT domain-containing protein" evidence="2">
    <location>
        <begin position="24"/>
        <end position="209"/>
    </location>
</feature>
<dbReference type="InterPro" id="IPR036392">
    <property type="entry name" value="PLAT/LH2_dom_sf"/>
</dbReference>
<dbReference type="PANTHER" id="PTHR31718">
    <property type="entry name" value="PLAT DOMAIN-CONTAINING PROTEIN"/>
    <property type="match status" value="1"/>
</dbReference>
<dbReference type="PANTHER" id="PTHR31718:SF0">
    <property type="entry name" value="PLAT DOMAIN-CONTAINING PROTEIN 2"/>
    <property type="match status" value="1"/>
</dbReference>
<evidence type="ECO:0000313" key="5">
    <source>
        <dbReference type="Proteomes" id="UP001153076"/>
    </source>
</evidence>
<feature type="domain" description="PLAT" evidence="3">
    <location>
        <begin position="35"/>
        <end position="161"/>
    </location>
</feature>
<keyword evidence="5" id="KW-1185">Reference proteome</keyword>
<feature type="signal peptide" evidence="2">
    <location>
        <begin position="1"/>
        <end position="23"/>
    </location>
</feature>
<accession>A0A9Q1JU08</accession>
<evidence type="ECO:0000256" key="1">
    <source>
        <dbReference type="PROSITE-ProRule" id="PRU00152"/>
    </source>
</evidence>
<dbReference type="SUPFAM" id="SSF49723">
    <property type="entry name" value="Lipase/lipooxygenase domain (PLAT/LH2 domain)"/>
    <property type="match status" value="1"/>
</dbReference>
<name>A0A9Q1JU08_9CARY</name>
<protein>
    <recommendedName>
        <fullName evidence="3">PLAT domain-containing protein</fullName>
    </recommendedName>
</protein>
<dbReference type="Proteomes" id="UP001153076">
    <property type="component" value="Unassembled WGS sequence"/>
</dbReference>
<comment type="caution">
    <text evidence="4">The sequence shown here is derived from an EMBL/GenBank/DDBJ whole genome shotgun (WGS) entry which is preliminary data.</text>
</comment>
<dbReference type="EMBL" id="JAKOGI010000729">
    <property type="protein sequence ID" value="KAJ8431029.1"/>
    <property type="molecule type" value="Genomic_DNA"/>
</dbReference>
<proteinExistence type="predicted"/>
<organism evidence="4 5">
    <name type="scientific">Carnegiea gigantea</name>
    <dbReference type="NCBI Taxonomy" id="171969"/>
    <lineage>
        <taxon>Eukaryota</taxon>
        <taxon>Viridiplantae</taxon>
        <taxon>Streptophyta</taxon>
        <taxon>Embryophyta</taxon>
        <taxon>Tracheophyta</taxon>
        <taxon>Spermatophyta</taxon>
        <taxon>Magnoliopsida</taxon>
        <taxon>eudicotyledons</taxon>
        <taxon>Gunneridae</taxon>
        <taxon>Pentapetalae</taxon>
        <taxon>Caryophyllales</taxon>
        <taxon>Cactineae</taxon>
        <taxon>Cactaceae</taxon>
        <taxon>Cactoideae</taxon>
        <taxon>Echinocereeae</taxon>
        <taxon>Carnegiea</taxon>
    </lineage>
</organism>
<reference evidence="4" key="1">
    <citation type="submission" date="2022-04" db="EMBL/GenBank/DDBJ databases">
        <title>Carnegiea gigantea Genome sequencing and assembly v2.</title>
        <authorList>
            <person name="Copetti D."/>
            <person name="Sanderson M.J."/>
            <person name="Burquez A."/>
            <person name="Wojciechowski M.F."/>
        </authorList>
    </citation>
    <scope>NUCLEOTIDE SEQUENCE</scope>
    <source>
        <strain evidence="4">SGP5-SGP5p</strain>
        <tissue evidence="4">Aerial part</tissue>
    </source>
</reference>
<gene>
    <name evidence="4" type="ORF">Cgig2_022971</name>
</gene>
<evidence type="ECO:0000313" key="4">
    <source>
        <dbReference type="EMBL" id="KAJ8431029.1"/>
    </source>
</evidence>
<keyword evidence="2" id="KW-0732">Signal</keyword>
<dbReference type="Gene3D" id="2.60.60.20">
    <property type="entry name" value="PLAT/LH2 domain"/>
    <property type="match status" value="1"/>
</dbReference>
<evidence type="ECO:0000256" key="2">
    <source>
        <dbReference type="SAM" id="SignalP"/>
    </source>
</evidence>
<sequence>MEMKLHLFSLAFVLASLPLQAYCMVENQRFLDRDCTYVVYVQTGDVQNAGTYASVSLELRDIYMNRVNITDLQSWGLMGSWHDYFRRGNLDAFAGKAKCLEGPVCSITLSHDNSGVGPGWYVDFVDATLVAPHGSCRKVRFPVKAWLAFDEPPYYSTRRGVYLCDEVVSGEKDANTPLVRQAAGKRTIFSLGINPKDSTTYMDVTIYNK</sequence>